<keyword evidence="1" id="KW-1133">Transmembrane helix</keyword>
<dbReference type="Gene3D" id="3.20.80.10">
    <property type="entry name" value="Regulatory factor, effector binding domain"/>
    <property type="match status" value="1"/>
</dbReference>
<dbReference type="KEGG" id="tva:5468287"/>
<reference evidence="3" key="1">
    <citation type="submission" date="2006-10" db="EMBL/GenBank/DDBJ databases">
        <authorList>
            <person name="Amadeo P."/>
            <person name="Zhao Q."/>
            <person name="Wortman J."/>
            <person name="Fraser-Liggett C."/>
            <person name="Carlton J."/>
        </authorList>
    </citation>
    <scope>NUCLEOTIDE SEQUENCE</scope>
    <source>
        <strain evidence="3">G3</strain>
    </source>
</reference>
<feature type="transmembrane region" description="Helical" evidence="1">
    <location>
        <begin position="6"/>
        <end position="25"/>
    </location>
</feature>
<dbReference type="Pfam" id="PF06445">
    <property type="entry name" value="GyrI-like"/>
    <property type="match status" value="1"/>
</dbReference>
<name>A2DA81_TRIV3</name>
<keyword evidence="1" id="KW-0812">Transmembrane</keyword>
<evidence type="ECO:0000313" key="4">
    <source>
        <dbReference type="Proteomes" id="UP000001542"/>
    </source>
</evidence>
<evidence type="ECO:0000259" key="2">
    <source>
        <dbReference type="Pfam" id="PF06445"/>
    </source>
</evidence>
<dbReference type="InterPro" id="IPR029442">
    <property type="entry name" value="GyrI-like"/>
</dbReference>
<dbReference type="EMBL" id="DS113182">
    <property type="protein sequence ID" value="EAY22729.1"/>
    <property type="molecule type" value="Genomic_DNA"/>
</dbReference>
<dbReference type="Proteomes" id="UP000001542">
    <property type="component" value="Unassembled WGS sequence"/>
</dbReference>
<gene>
    <name evidence="3" type="ORF">TVAG_476580</name>
</gene>
<keyword evidence="4" id="KW-1185">Reference proteome</keyword>
<dbReference type="VEuPathDB" id="TrichDB:TVAG_476580"/>
<accession>A2DA81</accession>
<dbReference type="OrthoDB" id="2140079at2759"/>
<evidence type="ECO:0000313" key="3">
    <source>
        <dbReference type="EMBL" id="EAY22729.1"/>
    </source>
</evidence>
<dbReference type="SMR" id="A2DA81"/>
<dbReference type="InParanoid" id="A2DA81"/>
<dbReference type="AlphaFoldDB" id="A2DA81"/>
<evidence type="ECO:0000256" key="1">
    <source>
        <dbReference type="SAM" id="Phobius"/>
    </source>
</evidence>
<feature type="domain" description="GyrI-like small molecule binding" evidence="2">
    <location>
        <begin position="31"/>
        <end position="170"/>
    </location>
</feature>
<dbReference type="InterPro" id="IPR011256">
    <property type="entry name" value="Reg_factor_effector_dom_sf"/>
</dbReference>
<proteinExistence type="predicted"/>
<reference evidence="3" key="2">
    <citation type="journal article" date="2007" name="Science">
        <title>Draft genome sequence of the sexually transmitted pathogen Trichomonas vaginalis.</title>
        <authorList>
            <person name="Carlton J.M."/>
            <person name="Hirt R.P."/>
            <person name="Silva J.C."/>
            <person name="Delcher A.L."/>
            <person name="Schatz M."/>
            <person name="Zhao Q."/>
            <person name="Wortman J.R."/>
            <person name="Bidwell S.L."/>
            <person name="Alsmark U.C.M."/>
            <person name="Besteiro S."/>
            <person name="Sicheritz-Ponten T."/>
            <person name="Noel C.J."/>
            <person name="Dacks J.B."/>
            <person name="Foster P.G."/>
            <person name="Simillion C."/>
            <person name="Van de Peer Y."/>
            <person name="Miranda-Saavedra D."/>
            <person name="Barton G.J."/>
            <person name="Westrop G.D."/>
            <person name="Mueller S."/>
            <person name="Dessi D."/>
            <person name="Fiori P.L."/>
            <person name="Ren Q."/>
            <person name="Paulsen I."/>
            <person name="Zhang H."/>
            <person name="Bastida-Corcuera F.D."/>
            <person name="Simoes-Barbosa A."/>
            <person name="Brown M.T."/>
            <person name="Hayes R.D."/>
            <person name="Mukherjee M."/>
            <person name="Okumura C.Y."/>
            <person name="Schneider R."/>
            <person name="Smith A.J."/>
            <person name="Vanacova S."/>
            <person name="Villalvazo M."/>
            <person name="Haas B.J."/>
            <person name="Pertea M."/>
            <person name="Feldblyum T.V."/>
            <person name="Utterback T.R."/>
            <person name="Shu C.L."/>
            <person name="Osoegawa K."/>
            <person name="de Jong P.J."/>
            <person name="Hrdy I."/>
            <person name="Horvathova L."/>
            <person name="Zubacova Z."/>
            <person name="Dolezal P."/>
            <person name="Malik S.B."/>
            <person name="Logsdon J.M. Jr."/>
            <person name="Henze K."/>
            <person name="Gupta A."/>
            <person name="Wang C.C."/>
            <person name="Dunne R.L."/>
            <person name="Upcroft J.A."/>
            <person name="Upcroft P."/>
            <person name="White O."/>
            <person name="Salzberg S.L."/>
            <person name="Tang P."/>
            <person name="Chiu C.-H."/>
            <person name="Lee Y.-S."/>
            <person name="Embley T.M."/>
            <person name="Coombs G.H."/>
            <person name="Mottram J.C."/>
            <person name="Tachezy J."/>
            <person name="Fraser-Liggett C.M."/>
            <person name="Johnson P.J."/>
        </authorList>
    </citation>
    <scope>NUCLEOTIDE SEQUENCE [LARGE SCALE GENOMIC DNA]</scope>
    <source>
        <strain evidence="3">G3</strain>
    </source>
</reference>
<dbReference type="PANTHER" id="PTHR15949">
    <property type="entry name" value="TESTIS-EXPRESSED PROTEIN 264"/>
    <property type="match status" value="1"/>
</dbReference>
<organism evidence="3 4">
    <name type="scientific">Trichomonas vaginalis (strain ATCC PRA-98 / G3)</name>
    <dbReference type="NCBI Taxonomy" id="412133"/>
    <lineage>
        <taxon>Eukaryota</taxon>
        <taxon>Metamonada</taxon>
        <taxon>Parabasalia</taxon>
        <taxon>Trichomonadida</taxon>
        <taxon>Trichomonadidae</taxon>
        <taxon>Trichomonas</taxon>
    </lineage>
</organism>
<protein>
    <recommendedName>
        <fullName evidence="2">GyrI-like small molecule binding domain-containing protein</fullName>
    </recommendedName>
</protein>
<keyword evidence="1" id="KW-0472">Membrane</keyword>
<dbReference type="RefSeq" id="XP_001583715.1">
    <property type="nucleotide sequence ID" value="XM_001583665.1"/>
</dbReference>
<dbReference type="VEuPathDB" id="TrichDB:TVAGG3_0266620"/>
<sequence length="197" mass="22040">MSTFFVLAIVGVIVVIALLLVKFHLFTTPVVKEEYISKFKVVYTTFVGPYSQAYKMYAVVESALSKANDGKDFSKVPCFGIYYDKPKSVPDEKLRSVVGKIVEDNVEIPNSDDGSIKSEEIELGDVVVSHFPFQSFVDIFVGISKCYPALNKYTEEHKEIQLAGPMVELYGYVPENISYIAPKGKRTGILQDFPVKN</sequence>
<dbReference type="PANTHER" id="PTHR15949:SF3">
    <property type="entry name" value="TESTIS-EXPRESSED PROTEIN 264"/>
    <property type="match status" value="1"/>
</dbReference>
<dbReference type="SUPFAM" id="SSF55136">
    <property type="entry name" value="Probable bacterial effector-binding domain"/>
    <property type="match status" value="1"/>
</dbReference>